<protein>
    <submittedName>
        <fullName evidence="2">Uncharacterized protein</fullName>
    </submittedName>
</protein>
<keyword evidence="3" id="KW-1185">Reference proteome</keyword>
<organism evidence="2 3">
    <name type="scientific">Hibiscus sabdariffa</name>
    <name type="common">roselle</name>
    <dbReference type="NCBI Taxonomy" id="183260"/>
    <lineage>
        <taxon>Eukaryota</taxon>
        <taxon>Viridiplantae</taxon>
        <taxon>Streptophyta</taxon>
        <taxon>Embryophyta</taxon>
        <taxon>Tracheophyta</taxon>
        <taxon>Spermatophyta</taxon>
        <taxon>Magnoliopsida</taxon>
        <taxon>eudicotyledons</taxon>
        <taxon>Gunneridae</taxon>
        <taxon>Pentapetalae</taxon>
        <taxon>rosids</taxon>
        <taxon>malvids</taxon>
        <taxon>Malvales</taxon>
        <taxon>Malvaceae</taxon>
        <taxon>Malvoideae</taxon>
        <taxon>Hibiscus</taxon>
    </lineage>
</organism>
<proteinExistence type="predicted"/>
<name>A0ABR2GH05_9ROSI</name>
<accession>A0ABR2GH05</accession>
<dbReference type="SUPFAM" id="SSF56219">
    <property type="entry name" value="DNase I-like"/>
    <property type="match status" value="1"/>
</dbReference>
<feature type="compositionally biased region" description="Basic and acidic residues" evidence="1">
    <location>
        <begin position="14"/>
        <end position="24"/>
    </location>
</feature>
<evidence type="ECO:0000256" key="1">
    <source>
        <dbReference type="SAM" id="MobiDB-lite"/>
    </source>
</evidence>
<dbReference type="EMBL" id="JBBPBM010000001">
    <property type="protein sequence ID" value="KAK8601832.1"/>
    <property type="molecule type" value="Genomic_DNA"/>
</dbReference>
<dbReference type="InterPro" id="IPR036691">
    <property type="entry name" value="Endo/exonu/phosph_ase_sf"/>
</dbReference>
<evidence type="ECO:0000313" key="3">
    <source>
        <dbReference type="Proteomes" id="UP001472677"/>
    </source>
</evidence>
<dbReference type="Proteomes" id="UP001472677">
    <property type="component" value="Unassembled WGS sequence"/>
</dbReference>
<feature type="region of interest" description="Disordered" evidence="1">
    <location>
        <begin position="1"/>
        <end position="49"/>
    </location>
</feature>
<evidence type="ECO:0000313" key="2">
    <source>
        <dbReference type="EMBL" id="KAK8601832.1"/>
    </source>
</evidence>
<gene>
    <name evidence="2" type="ORF">V6N12_051656</name>
</gene>
<reference evidence="2 3" key="1">
    <citation type="journal article" date="2024" name="G3 (Bethesda)">
        <title>Genome assembly of Hibiscus sabdariffa L. provides insights into metabolisms of medicinal natural products.</title>
        <authorList>
            <person name="Kim T."/>
        </authorList>
    </citation>
    <scope>NUCLEOTIDE SEQUENCE [LARGE SCALE GENOMIC DNA]</scope>
    <source>
        <strain evidence="2">TK-2024</strain>
        <tissue evidence="2">Old leaves</tissue>
    </source>
</reference>
<dbReference type="Gene3D" id="3.60.10.10">
    <property type="entry name" value="Endonuclease/exonuclease/phosphatase"/>
    <property type="match status" value="1"/>
</dbReference>
<comment type="caution">
    <text evidence="2">The sequence shown here is derived from an EMBL/GenBank/DDBJ whole genome shotgun (WGS) entry which is preliminary data.</text>
</comment>
<sequence>MISEDVKNMGLGTEDNKGELDKKNLMGQESGEPKEMNNSDGHSQQWHNREIDVEVRTEEDSVSEYEEAFPESTKFGKSYINLNKKEQGFGSLGKIQDKRNGGKDKDKAIRKVIAENKVEMLLLQETKMKEEEIGEREVGRIWHKDEFRFLVASSEGKSGGLLTIWDTSKFRMQQCIVNTRYIIISGCWLEDNLMSKWINIYGYCTVSEQRRLWEELIVLKSGWPQPLIIGGFNMVRCKLERRRYI</sequence>